<keyword evidence="1" id="KW-0472">Membrane</keyword>
<dbReference type="SUPFAM" id="SSF52317">
    <property type="entry name" value="Class I glutamine amidotransferase-like"/>
    <property type="match status" value="1"/>
</dbReference>
<evidence type="ECO:0000256" key="1">
    <source>
        <dbReference type="SAM" id="Phobius"/>
    </source>
</evidence>
<dbReference type="InterPro" id="IPR029062">
    <property type="entry name" value="Class_I_gatase-like"/>
</dbReference>
<protein>
    <recommendedName>
        <fullName evidence="2">DUF7408 domain-containing protein</fullName>
    </recommendedName>
</protein>
<proteinExistence type="predicted"/>
<evidence type="ECO:0000259" key="2">
    <source>
        <dbReference type="Pfam" id="PF24157"/>
    </source>
</evidence>
<keyword evidence="4" id="KW-1185">Reference proteome</keyword>
<dbReference type="RefSeq" id="WP_379289300.1">
    <property type="nucleotide sequence ID" value="NZ_JBHTIU010000050.1"/>
</dbReference>
<dbReference type="InterPro" id="IPR055831">
    <property type="entry name" value="DUF7408"/>
</dbReference>
<evidence type="ECO:0000313" key="4">
    <source>
        <dbReference type="Proteomes" id="UP001597120"/>
    </source>
</evidence>
<accession>A0ABW3DDL9</accession>
<name>A0ABW3DDL9_9BACL</name>
<keyword evidence="1" id="KW-1133">Transmembrane helix</keyword>
<dbReference type="Gene3D" id="3.40.50.880">
    <property type="match status" value="1"/>
</dbReference>
<dbReference type="Proteomes" id="UP001597120">
    <property type="component" value="Unassembled WGS sequence"/>
</dbReference>
<gene>
    <name evidence="3" type="ORF">ACFQ03_15710</name>
</gene>
<feature type="domain" description="DUF7408" evidence="2">
    <location>
        <begin position="195"/>
        <end position="335"/>
    </location>
</feature>
<feature type="transmembrane region" description="Helical" evidence="1">
    <location>
        <begin position="376"/>
        <end position="395"/>
    </location>
</feature>
<dbReference type="Pfam" id="PF24157">
    <property type="entry name" value="DUF7408"/>
    <property type="match status" value="1"/>
</dbReference>
<comment type="caution">
    <text evidence="3">The sequence shown here is derived from an EMBL/GenBank/DDBJ whole genome shotgun (WGS) entry which is preliminary data.</text>
</comment>
<sequence length="798" mass="87420">MAITKSIKMIRDIVLWIVLASIVGSLMILPGMASAESGPLQVQIQIGMDGKIKPDHWFPVKFTITNSGEDVSGELAVHLAGGNGDKDTTYVQKVDLPAQSTKEIIMSLPGGNWHKRNSEVKFYKDSAESGKVIEWSSGPAYLETSPVSSATIQVGIIARDPDTMNFLNLLSQRGYELRTFPIPVSDLPQESFMLDSLDVLVLNDIASDQFQPEQIDAITSWVQRGGKLFLAGGAGYPKTAQRFEELSPVRFEGTEQVTDLSSLAAASGRELALTEPFTLSKAAVKEGANATIHYSHNGLPLFASAPVGKGEVWYVAYDTSLNPLASWNGNPDIWERVLSDLLQQSVGGQFIGNIRYTSWEMNEALEYFPSLAPPSIGLLVLAIIFYAIIIGPILYFTLRKLDRREWLWFAIPLVAVVFSVGIYGVGASGRGSVMAQSLRTVELDGTGKGLEETAAAVFIPKGGKFNMQLTGSTYVIPFSPHGLGNGDLRGSSEMIVEKNPENTNVLFQGVSYWSVRKILLQTDKLEAVGKMDYTAQANSTGITGELTNRLGQRLTHVGLFMNGQLQNLGELGIDETVSFQLASSTGNMYLSPYDVAQMMFPYGGRVDENKHKRSLLLDYVQKNMAILSDGKPYLFGFTESREEADYQVGGKRINANEVTLWVQPIPLSYVNGSKVHLPPGTVLPTPDFGAVSVNGKDPNGRYYLGQGEVILNYVLPDMANVTYEALTAFQPYMENPGVVYEIWNEAKQVWEPIDKNTTISAGLADYYVKPNMLKLKAVLHQEMDLKFPDIAVEGAVNP</sequence>
<feature type="transmembrane region" description="Helical" evidence="1">
    <location>
        <begin position="407"/>
        <end position="426"/>
    </location>
</feature>
<evidence type="ECO:0000313" key="3">
    <source>
        <dbReference type="EMBL" id="MFD0870602.1"/>
    </source>
</evidence>
<keyword evidence="1" id="KW-0812">Transmembrane</keyword>
<dbReference type="EMBL" id="JBHTIU010000050">
    <property type="protein sequence ID" value="MFD0870602.1"/>
    <property type="molecule type" value="Genomic_DNA"/>
</dbReference>
<reference evidence="4" key="1">
    <citation type="journal article" date="2019" name="Int. J. Syst. Evol. Microbiol.">
        <title>The Global Catalogue of Microorganisms (GCM) 10K type strain sequencing project: providing services to taxonomists for standard genome sequencing and annotation.</title>
        <authorList>
            <consortium name="The Broad Institute Genomics Platform"/>
            <consortium name="The Broad Institute Genome Sequencing Center for Infectious Disease"/>
            <person name="Wu L."/>
            <person name="Ma J."/>
        </authorList>
    </citation>
    <scope>NUCLEOTIDE SEQUENCE [LARGE SCALE GENOMIC DNA]</scope>
    <source>
        <strain evidence="4">CCUG 57263</strain>
    </source>
</reference>
<organism evidence="3 4">
    <name type="scientific">Paenibacillus residui</name>
    <dbReference type="NCBI Taxonomy" id="629724"/>
    <lineage>
        <taxon>Bacteria</taxon>
        <taxon>Bacillati</taxon>
        <taxon>Bacillota</taxon>
        <taxon>Bacilli</taxon>
        <taxon>Bacillales</taxon>
        <taxon>Paenibacillaceae</taxon>
        <taxon>Paenibacillus</taxon>
    </lineage>
</organism>